<comment type="caution">
    <text evidence="1">The sequence shown here is derived from an EMBL/GenBank/DDBJ whole genome shotgun (WGS) entry which is preliminary data.</text>
</comment>
<organism evidence="1 2">
    <name type="scientific">Mycolicibacterium conceptionense</name>
    <dbReference type="NCBI Taxonomy" id="451644"/>
    <lineage>
        <taxon>Bacteria</taxon>
        <taxon>Bacillati</taxon>
        <taxon>Actinomycetota</taxon>
        <taxon>Actinomycetes</taxon>
        <taxon>Mycobacteriales</taxon>
        <taxon>Mycobacteriaceae</taxon>
        <taxon>Mycolicibacterium</taxon>
    </lineage>
</organism>
<evidence type="ECO:0000313" key="1">
    <source>
        <dbReference type="EMBL" id="OBF29831.1"/>
    </source>
</evidence>
<gene>
    <name evidence="1" type="ORF">A5726_30005</name>
</gene>
<dbReference type="Proteomes" id="UP000093779">
    <property type="component" value="Unassembled WGS sequence"/>
</dbReference>
<protein>
    <submittedName>
        <fullName evidence="1">Uncharacterized protein</fullName>
    </submittedName>
</protein>
<evidence type="ECO:0000313" key="2">
    <source>
        <dbReference type="Proteomes" id="UP000093779"/>
    </source>
</evidence>
<dbReference type="EMBL" id="LZHX01000004">
    <property type="protein sequence ID" value="OBF29831.1"/>
    <property type="molecule type" value="Genomic_DNA"/>
</dbReference>
<sequence length="92" mass="10435">MARSRITFHEQGWDDIAEQVIETEGVDRMKRVADAANEHLDRDGYKVSVEGGDPLRKRDFRATVITATADAMYDNAKNNRLVSEFHRAGGQR</sequence>
<dbReference type="AlphaFoldDB" id="A0A1A1ZJM3"/>
<dbReference type="RefSeq" id="WP_064894072.1">
    <property type="nucleotide sequence ID" value="NZ_JAYXBU010000018.1"/>
</dbReference>
<reference evidence="1 2" key="1">
    <citation type="submission" date="2016-06" db="EMBL/GenBank/DDBJ databases">
        <authorList>
            <person name="Kjaerup R.B."/>
            <person name="Dalgaard T.S."/>
            <person name="Juul-Madsen H.R."/>
        </authorList>
    </citation>
    <scope>NUCLEOTIDE SEQUENCE [LARGE SCALE GENOMIC DNA]</scope>
    <source>
        <strain evidence="1 2">ACS1953</strain>
    </source>
</reference>
<proteinExistence type="predicted"/>
<accession>A0A1A1ZJM3</accession>
<name>A0A1A1ZJM3_9MYCO</name>